<protein>
    <submittedName>
        <fullName evidence="1">Uncharacterized protein</fullName>
    </submittedName>
</protein>
<evidence type="ECO:0000313" key="1">
    <source>
        <dbReference type="EMBL" id="KAK6797325.1"/>
    </source>
</evidence>
<name>A0AAN8TZN1_SOLBU</name>
<sequence length="72" mass="8212">MIRRISFFLSQRGVGNQSSISPANMGIISLDAYVKDSVMKKRIFFVSGDKSFELIDISNNGDRWFTIVKIQH</sequence>
<gene>
    <name evidence="1" type="ORF">RDI58_005027</name>
</gene>
<dbReference type="EMBL" id="JBANQN010000002">
    <property type="protein sequence ID" value="KAK6797325.1"/>
    <property type="molecule type" value="Genomic_DNA"/>
</dbReference>
<keyword evidence="2" id="KW-1185">Reference proteome</keyword>
<comment type="caution">
    <text evidence="1">The sequence shown here is derived from an EMBL/GenBank/DDBJ whole genome shotgun (WGS) entry which is preliminary data.</text>
</comment>
<evidence type="ECO:0000313" key="2">
    <source>
        <dbReference type="Proteomes" id="UP001371456"/>
    </source>
</evidence>
<dbReference type="AlphaFoldDB" id="A0AAN8TZN1"/>
<proteinExistence type="predicted"/>
<reference evidence="1 2" key="1">
    <citation type="submission" date="2024-02" db="EMBL/GenBank/DDBJ databases">
        <title>de novo genome assembly of Solanum bulbocastanum strain 11H21.</title>
        <authorList>
            <person name="Hosaka A.J."/>
        </authorList>
    </citation>
    <scope>NUCLEOTIDE SEQUENCE [LARGE SCALE GENOMIC DNA]</scope>
    <source>
        <tissue evidence="1">Young leaves</tissue>
    </source>
</reference>
<organism evidence="1 2">
    <name type="scientific">Solanum bulbocastanum</name>
    <name type="common">Wild potato</name>
    <dbReference type="NCBI Taxonomy" id="147425"/>
    <lineage>
        <taxon>Eukaryota</taxon>
        <taxon>Viridiplantae</taxon>
        <taxon>Streptophyta</taxon>
        <taxon>Embryophyta</taxon>
        <taxon>Tracheophyta</taxon>
        <taxon>Spermatophyta</taxon>
        <taxon>Magnoliopsida</taxon>
        <taxon>eudicotyledons</taxon>
        <taxon>Gunneridae</taxon>
        <taxon>Pentapetalae</taxon>
        <taxon>asterids</taxon>
        <taxon>lamiids</taxon>
        <taxon>Solanales</taxon>
        <taxon>Solanaceae</taxon>
        <taxon>Solanoideae</taxon>
        <taxon>Solaneae</taxon>
        <taxon>Solanum</taxon>
    </lineage>
</organism>
<accession>A0AAN8TZN1</accession>
<dbReference type="Proteomes" id="UP001371456">
    <property type="component" value="Unassembled WGS sequence"/>
</dbReference>